<keyword evidence="3" id="KW-1185">Reference proteome</keyword>
<sequence>MSNQALVLTAIHAAGLVAALVATRSSSIRLWQAALMAAAFMSAGWLVPWPFGSLPEGYVAWLAISLAISVPAALVVGRILGIGLWSASKIVLACGAGMLVAGAAIVPLVR</sequence>
<keyword evidence="1" id="KW-0812">Transmembrane</keyword>
<dbReference type="PATRIC" id="fig|1231190.3.peg.4928"/>
<gene>
    <name evidence="2" type="ORF">NA8A_23954</name>
</gene>
<dbReference type="EMBL" id="AMSI01000042">
    <property type="protein sequence ID" value="EKF39824.1"/>
    <property type="molecule type" value="Genomic_DNA"/>
</dbReference>
<accession>K2NPP6</accession>
<organism evidence="2 3">
    <name type="scientific">Nitratireductor indicus C115</name>
    <dbReference type="NCBI Taxonomy" id="1231190"/>
    <lineage>
        <taxon>Bacteria</taxon>
        <taxon>Pseudomonadati</taxon>
        <taxon>Pseudomonadota</taxon>
        <taxon>Alphaproteobacteria</taxon>
        <taxon>Hyphomicrobiales</taxon>
        <taxon>Phyllobacteriaceae</taxon>
        <taxon>Nitratireductor</taxon>
    </lineage>
</organism>
<dbReference type="Proteomes" id="UP000007374">
    <property type="component" value="Unassembled WGS sequence"/>
</dbReference>
<keyword evidence="1" id="KW-1133">Transmembrane helix</keyword>
<dbReference type="STRING" id="721133.SAMN05216176_10710"/>
<comment type="caution">
    <text evidence="2">The sequence shown here is derived from an EMBL/GenBank/DDBJ whole genome shotgun (WGS) entry which is preliminary data.</text>
</comment>
<evidence type="ECO:0000256" key="1">
    <source>
        <dbReference type="SAM" id="Phobius"/>
    </source>
</evidence>
<keyword evidence="1" id="KW-0472">Membrane</keyword>
<feature type="transmembrane region" description="Helical" evidence="1">
    <location>
        <begin position="29"/>
        <end position="47"/>
    </location>
</feature>
<proteinExistence type="predicted"/>
<reference evidence="2 3" key="1">
    <citation type="journal article" date="2012" name="J. Bacteriol.">
        <title>Genome Sequence of Nitratireductor indicus Type Strain C115.</title>
        <authorList>
            <person name="Lai Q."/>
            <person name="Li G."/>
            <person name="Yu Z."/>
            <person name="Shao Z."/>
        </authorList>
    </citation>
    <scope>NUCLEOTIDE SEQUENCE [LARGE SCALE GENOMIC DNA]</scope>
    <source>
        <strain evidence="2 3">C115</strain>
    </source>
</reference>
<feature type="transmembrane region" description="Helical" evidence="1">
    <location>
        <begin position="59"/>
        <end position="84"/>
    </location>
</feature>
<protein>
    <submittedName>
        <fullName evidence="2">Uncharacterized protein</fullName>
    </submittedName>
</protein>
<feature type="transmembrane region" description="Helical" evidence="1">
    <location>
        <begin position="90"/>
        <end position="109"/>
    </location>
</feature>
<dbReference type="RefSeq" id="WP_009453034.1">
    <property type="nucleotide sequence ID" value="NZ_AMSI01000042.1"/>
</dbReference>
<evidence type="ECO:0000313" key="3">
    <source>
        <dbReference type="Proteomes" id="UP000007374"/>
    </source>
</evidence>
<evidence type="ECO:0000313" key="2">
    <source>
        <dbReference type="EMBL" id="EKF39824.1"/>
    </source>
</evidence>
<dbReference type="AlphaFoldDB" id="K2NPP6"/>
<name>K2NPP6_9HYPH</name>